<gene>
    <name evidence="2" type="ORF">GSLYS_00020680001</name>
</gene>
<comment type="caution">
    <text evidence="2">The sequence shown here is derived from an EMBL/GenBank/DDBJ whole genome shotgun (WGS) entry which is preliminary data.</text>
</comment>
<proteinExistence type="predicted"/>
<feature type="compositionally biased region" description="Basic and acidic residues" evidence="1">
    <location>
        <begin position="418"/>
        <end position="429"/>
    </location>
</feature>
<feature type="compositionally biased region" description="Basic and acidic residues" evidence="1">
    <location>
        <begin position="324"/>
        <end position="344"/>
    </location>
</feature>
<name>A0AAV2IJQ5_LYMST</name>
<keyword evidence="3" id="KW-1185">Reference proteome</keyword>
<dbReference type="EMBL" id="CAXITT010000955">
    <property type="protein sequence ID" value="CAL1547355.1"/>
    <property type="molecule type" value="Genomic_DNA"/>
</dbReference>
<dbReference type="Proteomes" id="UP001497497">
    <property type="component" value="Unassembled WGS sequence"/>
</dbReference>
<feature type="region of interest" description="Disordered" evidence="1">
    <location>
        <begin position="406"/>
        <end position="433"/>
    </location>
</feature>
<feature type="region of interest" description="Disordered" evidence="1">
    <location>
        <begin position="1"/>
        <end position="22"/>
    </location>
</feature>
<feature type="region of interest" description="Disordered" evidence="1">
    <location>
        <begin position="184"/>
        <end position="208"/>
    </location>
</feature>
<feature type="region of interest" description="Disordered" evidence="1">
    <location>
        <begin position="318"/>
        <end position="347"/>
    </location>
</feature>
<feature type="compositionally biased region" description="Basic and acidic residues" evidence="1">
    <location>
        <begin position="189"/>
        <end position="200"/>
    </location>
</feature>
<reference evidence="2 3" key="1">
    <citation type="submission" date="2024-04" db="EMBL/GenBank/DDBJ databases">
        <authorList>
            <consortium name="Genoscope - CEA"/>
            <person name="William W."/>
        </authorList>
    </citation>
    <scope>NUCLEOTIDE SEQUENCE [LARGE SCALE GENOMIC DNA]</scope>
</reference>
<evidence type="ECO:0000313" key="3">
    <source>
        <dbReference type="Proteomes" id="UP001497497"/>
    </source>
</evidence>
<sequence>MSPTRSKSAASYRALGAKTPSCSTHNSLEDEYNFVRKVIDAMSTYPSGRIGQAGSIRSLRPSTGAPSLFQRRFTLPVHGQDFTTRPHTSKNSTLHLIEVGELFNGKPGSQQTRKMSSKIRTFDYPIASCLHVDQQGYRLGSRRVIVCSPNYDNMTNKTFVLPVASFAHSRLQLTGDVMKIYKSRQTSGETRDRGARDSRKGAMVSTSHNSKDVMRDYSLRKGQVYNSTQMIGKTQSVEGLNKTDAAKQIFPEDKNAGTALTAKELASKPKTPDLKNGLVKSREPVPKLALKGTKHEFRLSPSLLDDSKTQRNFIARPKSAVTESARENDKKDNAVADNGIEGKTEMSNGSGTLTLSIFLPRENEDARLCHRKELIHRDPEIHIGSRCPFGPVGVIEDRAAGIVQDRSAGIRQDSPRQSLHESDFVKEEEQNGSSRVNETFQMFSIGHTTEQSSSRALHCELFGPELCGDCRLCKEREDEQTLQEQAFPDISTNPRQMVAAPLLRYGPLFQSDAARRYAEQPTVAERDTTWTNDRNLNSVVTQNEIRSRIIAAASTAKSEN</sequence>
<evidence type="ECO:0000256" key="1">
    <source>
        <dbReference type="SAM" id="MobiDB-lite"/>
    </source>
</evidence>
<protein>
    <submittedName>
        <fullName evidence="2">Uncharacterized protein</fullName>
    </submittedName>
</protein>
<dbReference type="AlphaFoldDB" id="A0AAV2IJQ5"/>
<organism evidence="2 3">
    <name type="scientific">Lymnaea stagnalis</name>
    <name type="common">Great pond snail</name>
    <name type="synonym">Helix stagnalis</name>
    <dbReference type="NCBI Taxonomy" id="6523"/>
    <lineage>
        <taxon>Eukaryota</taxon>
        <taxon>Metazoa</taxon>
        <taxon>Spiralia</taxon>
        <taxon>Lophotrochozoa</taxon>
        <taxon>Mollusca</taxon>
        <taxon>Gastropoda</taxon>
        <taxon>Heterobranchia</taxon>
        <taxon>Euthyneura</taxon>
        <taxon>Panpulmonata</taxon>
        <taxon>Hygrophila</taxon>
        <taxon>Lymnaeoidea</taxon>
        <taxon>Lymnaeidae</taxon>
        <taxon>Lymnaea</taxon>
    </lineage>
</organism>
<accession>A0AAV2IJQ5</accession>
<evidence type="ECO:0000313" key="2">
    <source>
        <dbReference type="EMBL" id="CAL1547355.1"/>
    </source>
</evidence>